<protein>
    <submittedName>
        <fullName evidence="1">Uncharacterized protein</fullName>
    </submittedName>
</protein>
<proteinExistence type="predicted"/>
<dbReference type="EMBL" id="VSSQ01019576">
    <property type="protein sequence ID" value="MPM63734.1"/>
    <property type="molecule type" value="Genomic_DNA"/>
</dbReference>
<evidence type="ECO:0000313" key="1">
    <source>
        <dbReference type="EMBL" id="MPM63734.1"/>
    </source>
</evidence>
<organism evidence="1">
    <name type="scientific">bioreactor metagenome</name>
    <dbReference type="NCBI Taxonomy" id="1076179"/>
    <lineage>
        <taxon>unclassified sequences</taxon>
        <taxon>metagenomes</taxon>
        <taxon>ecological metagenomes</taxon>
    </lineage>
</organism>
<name>A0A645BPL2_9ZZZZ</name>
<dbReference type="AlphaFoldDB" id="A0A645BPL2"/>
<gene>
    <name evidence="1" type="ORF">SDC9_110616</name>
</gene>
<sequence length="79" mass="9181">MGEELGDEDDEHMTSVVRAWDERIFSAAHISFYLGYRAALEVQEQIRPLCGDNMIKHILLTEYELGLTLPLRMRELRST</sequence>
<reference evidence="1" key="1">
    <citation type="submission" date="2019-08" db="EMBL/GenBank/DDBJ databases">
        <authorList>
            <person name="Kucharzyk K."/>
            <person name="Murdoch R.W."/>
            <person name="Higgins S."/>
            <person name="Loffler F."/>
        </authorList>
    </citation>
    <scope>NUCLEOTIDE SEQUENCE</scope>
</reference>
<accession>A0A645BPL2</accession>
<comment type="caution">
    <text evidence="1">The sequence shown here is derived from an EMBL/GenBank/DDBJ whole genome shotgun (WGS) entry which is preliminary data.</text>
</comment>